<dbReference type="InterPro" id="IPR011990">
    <property type="entry name" value="TPR-like_helical_dom_sf"/>
</dbReference>
<accession>A0A0D9NYU6</accession>
<dbReference type="Gene3D" id="1.25.40.10">
    <property type="entry name" value="Tetratricopeptide repeat domain"/>
    <property type="match status" value="1"/>
</dbReference>
<dbReference type="AlphaFoldDB" id="A0A0D9NYU6"/>
<keyword evidence="2" id="KW-1185">Reference proteome</keyword>
<sequence>MSIKDIDLICEAVLDELRTARYKAYCRIKALLLITNRREADHTLRWLQSMPTAHSICSGSILSNIDCGIAFGSTHDINDNGLTADNHSRLTSEYEPACAYLNDRRIEDAIEIFEHVVAVRKETLDEKDHYRLESEHALARAYLDDRRIKDAIEILGRIVALESEILAHDDPRRLLSLDLLTEAYGRM</sequence>
<organism evidence="1 2">
    <name type="scientific">Metarhizium anisopliae BRIP 53293</name>
    <dbReference type="NCBI Taxonomy" id="1291518"/>
    <lineage>
        <taxon>Eukaryota</taxon>
        <taxon>Fungi</taxon>
        <taxon>Dikarya</taxon>
        <taxon>Ascomycota</taxon>
        <taxon>Pezizomycotina</taxon>
        <taxon>Sordariomycetes</taxon>
        <taxon>Hypocreomycetidae</taxon>
        <taxon>Hypocreales</taxon>
        <taxon>Clavicipitaceae</taxon>
        <taxon>Metarhizium</taxon>
    </lineage>
</organism>
<dbReference type="EMBL" id="KE384737">
    <property type="protein sequence ID" value="KJK77740.1"/>
    <property type="molecule type" value="Genomic_DNA"/>
</dbReference>
<evidence type="ECO:0000313" key="2">
    <source>
        <dbReference type="Proteomes" id="UP000054544"/>
    </source>
</evidence>
<reference evidence="2" key="1">
    <citation type="journal article" date="2014" name="BMC Genomics">
        <title>The genome sequence of the biocontrol fungus Metarhizium anisopliae and comparative genomics of Metarhizium species.</title>
        <authorList>
            <person name="Pattemore J.A."/>
            <person name="Hane J.K."/>
            <person name="Williams A.H."/>
            <person name="Wilson B.A."/>
            <person name="Stodart B.J."/>
            <person name="Ash G.J."/>
        </authorList>
    </citation>
    <scope>NUCLEOTIDE SEQUENCE [LARGE SCALE GENOMIC DNA]</scope>
    <source>
        <strain evidence="2">BRIP 53293</strain>
    </source>
</reference>
<dbReference type="SUPFAM" id="SSF48452">
    <property type="entry name" value="TPR-like"/>
    <property type="match status" value="1"/>
</dbReference>
<dbReference type="OrthoDB" id="1658288at2759"/>
<proteinExistence type="predicted"/>
<protein>
    <submittedName>
        <fullName evidence="1">Uncharacterized protein</fullName>
    </submittedName>
</protein>
<dbReference type="STRING" id="1291518.A0A0D9NYU6"/>
<dbReference type="Proteomes" id="UP000054544">
    <property type="component" value="Unassembled WGS sequence"/>
</dbReference>
<name>A0A0D9NYU6_METAN</name>
<gene>
    <name evidence="1" type="ORF">H634G_06707</name>
</gene>
<evidence type="ECO:0000313" key="1">
    <source>
        <dbReference type="EMBL" id="KJK77740.1"/>
    </source>
</evidence>